<sequence length="328" mass="36827">MYLELQLALKKDGHESLSAVSAFLDDTLRGYTSVTFHATQRISDGDSRVYRGKLDLSPNEPIEVVCKIAFNEDSDRLEDEAELYTHKMKHLQGTTIPRFYGLFSGTYINMLGKTRAIRCIILEAWGASMTTLKRVPMSRRITIAEAVLRIHAAGVQHNDLRLANILISADKSEVRIVDFDDASEHPCARAMPVILYAWKPTIADFGCREIHDFVKDLGIWTLATVRYLGQLHSVHLSSTAEKMLKHAKPDIPNEPEDHLLARADTLLQKYAKRYGTRFPFIGPPGSPIDEGLDEASCALLEPKVVNVDRLEQCRPSTETRDTQNVAPL</sequence>
<proteinExistence type="predicted"/>
<name>A0A9P3LDM4_9APHY</name>
<dbReference type="PANTHER" id="PTHR37171">
    <property type="entry name" value="SERINE/THREONINE-PROTEIN KINASE YRZF-RELATED"/>
    <property type="match status" value="1"/>
</dbReference>
<evidence type="ECO:0000313" key="1">
    <source>
        <dbReference type="EMBL" id="GJE90087.1"/>
    </source>
</evidence>
<comment type="caution">
    <text evidence="1">The sequence shown here is derived from an EMBL/GenBank/DDBJ whole genome shotgun (WGS) entry which is preliminary data.</text>
</comment>
<accession>A0A9P3LDM4</accession>
<dbReference type="InterPro" id="IPR052396">
    <property type="entry name" value="Meiotic_Drive_Suppr_Kinase"/>
</dbReference>
<dbReference type="GO" id="GO:0004672">
    <property type="term" value="F:protein kinase activity"/>
    <property type="evidence" value="ECO:0007669"/>
    <property type="project" value="InterPro"/>
</dbReference>
<reference evidence="1 2" key="1">
    <citation type="submission" date="2021-08" db="EMBL/GenBank/DDBJ databases">
        <title>Draft Genome Sequence of Phanerochaete sordida strain YK-624.</title>
        <authorList>
            <person name="Mori T."/>
            <person name="Dohra H."/>
            <person name="Suzuki T."/>
            <person name="Kawagishi H."/>
            <person name="Hirai H."/>
        </authorList>
    </citation>
    <scope>NUCLEOTIDE SEQUENCE [LARGE SCALE GENOMIC DNA]</scope>
    <source>
        <strain evidence="1 2">YK-624</strain>
    </source>
</reference>
<dbReference type="InterPro" id="IPR011009">
    <property type="entry name" value="Kinase-like_dom_sf"/>
</dbReference>
<dbReference type="Pfam" id="PF06293">
    <property type="entry name" value="Kdo"/>
    <property type="match status" value="1"/>
</dbReference>
<dbReference type="InterPro" id="IPR008266">
    <property type="entry name" value="Tyr_kinase_AS"/>
</dbReference>
<dbReference type="Proteomes" id="UP000703269">
    <property type="component" value="Unassembled WGS sequence"/>
</dbReference>
<dbReference type="Gene3D" id="1.10.510.10">
    <property type="entry name" value="Transferase(Phosphotransferase) domain 1"/>
    <property type="match status" value="1"/>
</dbReference>
<gene>
    <name evidence="1" type="ORF">PsYK624_062100</name>
</gene>
<dbReference type="PROSITE" id="PS00109">
    <property type="entry name" value="PROTEIN_KINASE_TYR"/>
    <property type="match status" value="1"/>
</dbReference>
<protein>
    <submittedName>
        <fullName evidence="1">Uncharacterized protein</fullName>
    </submittedName>
</protein>
<dbReference type="SUPFAM" id="SSF56112">
    <property type="entry name" value="Protein kinase-like (PK-like)"/>
    <property type="match status" value="1"/>
</dbReference>
<evidence type="ECO:0000313" key="2">
    <source>
        <dbReference type="Proteomes" id="UP000703269"/>
    </source>
</evidence>
<dbReference type="OrthoDB" id="3271031at2759"/>
<organism evidence="1 2">
    <name type="scientific">Phanerochaete sordida</name>
    <dbReference type="NCBI Taxonomy" id="48140"/>
    <lineage>
        <taxon>Eukaryota</taxon>
        <taxon>Fungi</taxon>
        <taxon>Dikarya</taxon>
        <taxon>Basidiomycota</taxon>
        <taxon>Agaricomycotina</taxon>
        <taxon>Agaricomycetes</taxon>
        <taxon>Polyporales</taxon>
        <taxon>Phanerochaetaceae</taxon>
        <taxon>Phanerochaete</taxon>
    </lineage>
</organism>
<keyword evidence="2" id="KW-1185">Reference proteome</keyword>
<dbReference type="AlphaFoldDB" id="A0A9P3LDM4"/>
<dbReference type="EMBL" id="BPQB01000015">
    <property type="protein sequence ID" value="GJE90087.1"/>
    <property type="molecule type" value="Genomic_DNA"/>
</dbReference>
<dbReference type="PANTHER" id="PTHR37171:SF1">
    <property type="entry name" value="SERINE_THREONINE-PROTEIN KINASE YRZF-RELATED"/>
    <property type="match status" value="1"/>
</dbReference>